<dbReference type="RefSeq" id="WP_257022180.1">
    <property type="nucleotide sequence ID" value="NZ_JACBYR010000001.1"/>
</dbReference>
<evidence type="ECO:0000313" key="3">
    <source>
        <dbReference type="Proteomes" id="UP000542125"/>
    </source>
</evidence>
<dbReference type="PANTHER" id="PTHR34219">
    <property type="entry name" value="IRON-REGULATED INNER MEMBRANE PROTEIN-RELATED"/>
    <property type="match status" value="1"/>
</dbReference>
<protein>
    <submittedName>
        <fullName evidence="2">Putative iron-regulated membrane protein</fullName>
    </submittedName>
</protein>
<dbReference type="PANTHER" id="PTHR34219:SF4">
    <property type="entry name" value="PEPSY DOMAIN-CONTAINING PROTEIN"/>
    <property type="match status" value="1"/>
</dbReference>
<feature type="transmembrane region" description="Helical" evidence="1">
    <location>
        <begin position="559"/>
        <end position="580"/>
    </location>
</feature>
<dbReference type="EMBL" id="JACBYR010000001">
    <property type="protein sequence ID" value="NYE81990.1"/>
    <property type="molecule type" value="Genomic_DNA"/>
</dbReference>
<sequence length="587" mass="63831">MTPARRDVLWRALAAVAGGYAVANFVPVALIIGWGLERVDAALVAMQLSFVVYAAAVMGAFGACTMKNAFRQSMAWLHTWLGVLVGWLLYFMFITGTVGYLDTEIDRWMRPELPVATVSAPPLASDAAIHLATAYLRDHAHGARRWTITLPIDRNAPYLEVAWQAPRAASPGVSPGGETSGSAYLDATTGAELPTRRTGGGQTLYQMHWRLHYLPQRASEWIVGIATLMMLIGLVTGVVVHKKIFKDFFTFRPDKGQRSWLDAHNAVSVLTLPFQVMITYSGLVFVMFTLMPLIVAPWYGTGEAGRSAFLNDVFVPLAPADASGHVATPLPLDRIASDAHRRWGTAPIAALDIRNPFDANARVTVVGDFSAGPMRATDILAYDGITGDLLAERRAWQSGPKAFRDLMLGLHEGQFAPPALRVLYVLSGLLGAAMIATGMVLWTVKRRQRAERGRQVHLAGLAGVERLNVAAIVGLPIAIAAYFWANRLIPVDAAPRAAMEINTLFVTWSLLAVHALLRPVSRLWCEQALIAALAFGLLPVLNAITTHRHLGRTLTDGDWVMAGFDLTMLGLGAIFAALAVRTKNHRP</sequence>
<feature type="transmembrane region" description="Helical" evidence="1">
    <location>
        <begin position="221"/>
        <end position="240"/>
    </location>
</feature>
<keyword evidence="3" id="KW-1185">Reference proteome</keyword>
<evidence type="ECO:0000313" key="2">
    <source>
        <dbReference type="EMBL" id="NYE81990.1"/>
    </source>
</evidence>
<keyword evidence="1" id="KW-0812">Transmembrane</keyword>
<reference evidence="2 3" key="1">
    <citation type="submission" date="2020-07" db="EMBL/GenBank/DDBJ databases">
        <title>Genomic Encyclopedia of Type Strains, Phase IV (KMG-V): Genome sequencing to study the core and pangenomes of soil and plant-associated prokaryotes.</title>
        <authorList>
            <person name="Whitman W."/>
        </authorList>
    </citation>
    <scope>NUCLEOTIDE SEQUENCE [LARGE SCALE GENOMIC DNA]</scope>
    <source>
        <strain evidence="2 3">SAS40</strain>
    </source>
</reference>
<organism evidence="2 3">
    <name type="scientific">Pigmentiphaga litoralis</name>
    <dbReference type="NCBI Taxonomy" id="516702"/>
    <lineage>
        <taxon>Bacteria</taxon>
        <taxon>Pseudomonadati</taxon>
        <taxon>Pseudomonadota</taxon>
        <taxon>Betaproteobacteria</taxon>
        <taxon>Burkholderiales</taxon>
        <taxon>Alcaligenaceae</taxon>
        <taxon>Pigmentiphaga</taxon>
    </lineage>
</organism>
<dbReference type="AlphaFoldDB" id="A0A7Y9LM87"/>
<feature type="transmembrane region" description="Helical" evidence="1">
    <location>
        <begin position="497"/>
        <end position="517"/>
    </location>
</feature>
<feature type="transmembrane region" description="Helical" evidence="1">
    <location>
        <begin position="465"/>
        <end position="485"/>
    </location>
</feature>
<dbReference type="Pfam" id="PF03929">
    <property type="entry name" value="PepSY_TM"/>
    <property type="match status" value="1"/>
</dbReference>
<feature type="transmembrane region" description="Helical" evidence="1">
    <location>
        <begin position="278"/>
        <end position="299"/>
    </location>
</feature>
<dbReference type="Proteomes" id="UP000542125">
    <property type="component" value="Unassembled WGS sequence"/>
</dbReference>
<evidence type="ECO:0000256" key="1">
    <source>
        <dbReference type="SAM" id="Phobius"/>
    </source>
</evidence>
<feature type="transmembrane region" description="Helical" evidence="1">
    <location>
        <begin position="422"/>
        <end position="444"/>
    </location>
</feature>
<proteinExistence type="predicted"/>
<name>A0A7Y9LM87_9BURK</name>
<feature type="transmembrane region" description="Helical" evidence="1">
    <location>
        <begin position="529"/>
        <end position="547"/>
    </location>
</feature>
<keyword evidence="1" id="KW-0472">Membrane</keyword>
<accession>A0A7Y9LM87</accession>
<feature type="transmembrane region" description="Helical" evidence="1">
    <location>
        <begin position="12"/>
        <end position="36"/>
    </location>
</feature>
<keyword evidence="1" id="KW-1133">Transmembrane helix</keyword>
<gene>
    <name evidence="2" type="ORF">FHW18_001261</name>
</gene>
<dbReference type="InterPro" id="IPR005625">
    <property type="entry name" value="PepSY-ass_TM"/>
</dbReference>
<feature type="transmembrane region" description="Helical" evidence="1">
    <location>
        <begin position="42"/>
        <end position="63"/>
    </location>
</feature>
<feature type="transmembrane region" description="Helical" evidence="1">
    <location>
        <begin position="75"/>
        <end position="101"/>
    </location>
</feature>
<comment type="caution">
    <text evidence="2">The sequence shown here is derived from an EMBL/GenBank/DDBJ whole genome shotgun (WGS) entry which is preliminary data.</text>
</comment>